<evidence type="ECO:0000313" key="3">
    <source>
        <dbReference type="EMBL" id="KJY70586.1"/>
    </source>
</evidence>
<dbReference type="InterPro" id="IPR000182">
    <property type="entry name" value="GNAT_dom"/>
</dbReference>
<evidence type="ECO:0000256" key="1">
    <source>
        <dbReference type="ARBA" id="ARBA00022679"/>
    </source>
</evidence>
<dbReference type="AlphaFoldDB" id="A0A837G422"/>
<keyword evidence="2" id="KW-0012">Acyltransferase</keyword>
<dbReference type="PROSITE" id="PS51186">
    <property type="entry name" value="GNAT"/>
    <property type="match status" value="1"/>
</dbReference>
<gene>
    <name evidence="3" type="ORF">TW71_16145</name>
</gene>
<dbReference type="InterPro" id="IPR050680">
    <property type="entry name" value="YpeA/RimI_acetyltransf"/>
</dbReference>
<dbReference type="PANTHER" id="PTHR43420:SF51">
    <property type="entry name" value="PEPTIDYL-LYSINE N-ACETYLTRANSFERASE YIAC"/>
    <property type="match status" value="1"/>
</dbReference>
<sequence length="158" mass="18517">MHKLEIRVAQAQDLESLNDMMFRLHDEHHHQCPEHFKTAEDIEQEKSIARYLDDPECIVLIAFEDQRIVGFVSGHFCELISSVSKPVQMGSIDELYVLPECRKSGIAKQLCKSIEQRFDDYGVKQIFVEVWNFNSNALDFYKELGFEHHIHWLRKPVG</sequence>
<dbReference type="RefSeq" id="WP_045986712.1">
    <property type="nucleotide sequence ID" value="NZ_CP063051.1"/>
</dbReference>
<dbReference type="SUPFAM" id="SSF55729">
    <property type="entry name" value="Acyl-CoA N-acyltransferases (Nat)"/>
    <property type="match status" value="1"/>
</dbReference>
<dbReference type="PANTHER" id="PTHR43420">
    <property type="entry name" value="ACETYLTRANSFERASE"/>
    <property type="match status" value="1"/>
</dbReference>
<name>A0A837G422_9VIBR</name>
<keyword evidence="1 3" id="KW-0808">Transferase</keyword>
<reference evidence="3" key="1">
    <citation type="journal article" date="2015" name="BMC Genomics">
        <title>Genome mining reveals unlocked bioactive potential of marine Gram-negative bacteria.</title>
        <authorList>
            <person name="Machado H."/>
            <person name="Sonnenschein E.C."/>
            <person name="Melchiorsen J."/>
            <person name="Gram L."/>
        </authorList>
    </citation>
    <scope>NUCLEOTIDE SEQUENCE</scope>
    <source>
        <strain evidence="3">S2052</strain>
    </source>
</reference>
<protein>
    <submittedName>
        <fullName evidence="3">Histone acetyltransferase</fullName>
    </submittedName>
</protein>
<accession>A0A837G422</accession>
<dbReference type="Gene3D" id="3.40.630.30">
    <property type="match status" value="1"/>
</dbReference>
<dbReference type="GO" id="GO:0016747">
    <property type="term" value="F:acyltransferase activity, transferring groups other than amino-acyl groups"/>
    <property type="evidence" value="ECO:0007669"/>
    <property type="project" value="InterPro"/>
</dbReference>
<comment type="caution">
    <text evidence="3">The sequence shown here is derived from an EMBL/GenBank/DDBJ whole genome shotgun (WGS) entry which is preliminary data.</text>
</comment>
<dbReference type="CDD" id="cd04301">
    <property type="entry name" value="NAT_SF"/>
    <property type="match status" value="1"/>
</dbReference>
<dbReference type="EMBL" id="JXXR01000017">
    <property type="protein sequence ID" value="KJY70586.1"/>
    <property type="molecule type" value="Genomic_DNA"/>
</dbReference>
<evidence type="ECO:0000256" key="2">
    <source>
        <dbReference type="ARBA" id="ARBA00023315"/>
    </source>
</evidence>
<dbReference type="InterPro" id="IPR016181">
    <property type="entry name" value="Acyl_CoA_acyltransferase"/>
</dbReference>
<organism evidence="3">
    <name type="scientific">Vibrio coralliilyticus</name>
    <dbReference type="NCBI Taxonomy" id="190893"/>
    <lineage>
        <taxon>Bacteria</taxon>
        <taxon>Pseudomonadati</taxon>
        <taxon>Pseudomonadota</taxon>
        <taxon>Gammaproteobacteria</taxon>
        <taxon>Vibrionales</taxon>
        <taxon>Vibrionaceae</taxon>
        <taxon>Vibrio</taxon>
    </lineage>
</organism>
<proteinExistence type="predicted"/>
<dbReference type="Pfam" id="PF00583">
    <property type="entry name" value="Acetyltransf_1"/>
    <property type="match status" value="1"/>
</dbReference>